<evidence type="ECO:0000256" key="6">
    <source>
        <dbReference type="ARBA" id="ARBA00023004"/>
    </source>
</evidence>
<dbReference type="Proteomes" id="UP000468943">
    <property type="component" value="Unassembled WGS sequence"/>
</dbReference>
<gene>
    <name evidence="8" type="ORF">GRI36_06580</name>
</gene>
<dbReference type="PROSITE" id="PS51471">
    <property type="entry name" value="FE2OG_OXY"/>
    <property type="match status" value="1"/>
</dbReference>
<dbReference type="GO" id="GO:0051213">
    <property type="term" value="F:dioxygenase activity"/>
    <property type="evidence" value="ECO:0007669"/>
    <property type="project" value="UniProtKB-KW"/>
</dbReference>
<evidence type="ECO:0000256" key="5">
    <source>
        <dbReference type="ARBA" id="ARBA00023002"/>
    </source>
</evidence>
<dbReference type="RefSeq" id="WP_160597733.1">
    <property type="nucleotide sequence ID" value="NZ_WTYS01000001.1"/>
</dbReference>
<keyword evidence="4" id="KW-0223">Dioxygenase</keyword>
<dbReference type="PANTHER" id="PTHR12907:SF26">
    <property type="entry name" value="HIF PROLYL HYDROXYLASE, ISOFORM C"/>
    <property type="match status" value="1"/>
</dbReference>
<dbReference type="InterPro" id="IPR051559">
    <property type="entry name" value="HIF_prolyl_hydroxylases"/>
</dbReference>
<evidence type="ECO:0000313" key="8">
    <source>
        <dbReference type="EMBL" id="MXO56544.1"/>
    </source>
</evidence>
<dbReference type="GO" id="GO:0031418">
    <property type="term" value="F:L-ascorbic acid binding"/>
    <property type="evidence" value="ECO:0007669"/>
    <property type="project" value="UniProtKB-KW"/>
</dbReference>
<dbReference type="OrthoDB" id="8926796at2"/>
<reference evidence="8 9" key="1">
    <citation type="submission" date="2019-12" db="EMBL/GenBank/DDBJ databases">
        <title>Genomic-based taxomic classification of the family Erythrobacteraceae.</title>
        <authorList>
            <person name="Xu L."/>
        </authorList>
    </citation>
    <scope>NUCLEOTIDE SEQUENCE [LARGE SCALE GENOMIC DNA]</scope>
    <source>
        <strain evidence="8 9">JCM 17802</strain>
    </source>
</reference>
<organism evidence="8 9">
    <name type="scientific">Pontixanthobacter gangjinensis</name>
    <dbReference type="NCBI Taxonomy" id="1028742"/>
    <lineage>
        <taxon>Bacteria</taxon>
        <taxon>Pseudomonadati</taxon>
        <taxon>Pseudomonadota</taxon>
        <taxon>Alphaproteobacteria</taxon>
        <taxon>Sphingomonadales</taxon>
        <taxon>Erythrobacteraceae</taxon>
        <taxon>Pontixanthobacter</taxon>
    </lineage>
</organism>
<dbReference type="SMART" id="SM00702">
    <property type="entry name" value="P4Hc"/>
    <property type="match status" value="1"/>
</dbReference>
<dbReference type="InterPro" id="IPR005123">
    <property type="entry name" value="Oxoglu/Fe-dep_dioxygenase_dom"/>
</dbReference>
<evidence type="ECO:0000256" key="3">
    <source>
        <dbReference type="ARBA" id="ARBA00022896"/>
    </source>
</evidence>
<proteinExistence type="predicted"/>
<name>A0A6I4SLI9_9SPHN</name>
<keyword evidence="3" id="KW-0847">Vitamin C</keyword>
<evidence type="ECO:0000256" key="2">
    <source>
        <dbReference type="ARBA" id="ARBA00022723"/>
    </source>
</evidence>
<dbReference type="AlphaFoldDB" id="A0A6I4SLI9"/>
<evidence type="ECO:0000313" key="9">
    <source>
        <dbReference type="Proteomes" id="UP000468943"/>
    </source>
</evidence>
<keyword evidence="6" id="KW-0408">Iron</keyword>
<evidence type="ECO:0000256" key="4">
    <source>
        <dbReference type="ARBA" id="ARBA00022964"/>
    </source>
</evidence>
<dbReference type="InterPro" id="IPR044862">
    <property type="entry name" value="Pro_4_hyd_alph_FE2OG_OXY"/>
</dbReference>
<comment type="cofactor">
    <cofactor evidence="1">
        <name>L-ascorbate</name>
        <dbReference type="ChEBI" id="CHEBI:38290"/>
    </cofactor>
</comment>
<feature type="domain" description="Fe2OG dioxygenase" evidence="7">
    <location>
        <begin position="89"/>
        <end position="199"/>
    </location>
</feature>
<keyword evidence="9" id="KW-1185">Reference proteome</keyword>
<dbReference type="EMBL" id="WTYS01000001">
    <property type="protein sequence ID" value="MXO56544.1"/>
    <property type="molecule type" value="Genomic_DNA"/>
</dbReference>
<dbReference type="GO" id="GO:0016705">
    <property type="term" value="F:oxidoreductase activity, acting on paired donors, with incorporation or reduction of molecular oxygen"/>
    <property type="evidence" value="ECO:0007669"/>
    <property type="project" value="InterPro"/>
</dbReference>
<keyword evidence="2" id="KW-0479">Metal-binding</keyword>
<evidence type="ECO:0000259" key="7">
    <source>
        <dbReference type="PROSITE" id="PS51471"/>
    </source>
</evidence>
<dbReference type="GO" id="GO:0005506">
    <property type="term" value="F:iron ion binding"/>
    <property type="evidence" value="ECO:0007669"/>
    <property type="project" value="InterPro"/>
</dbReference>
<protein>
    <recommendedName>
        <fullName evidence="7">Fe2OG dioxygenase domain-containing protein</fullName>
    </recommendedName>
</protein>
<keyword evidence="5" id="KW-0560">Oxidoreductase</keyword>
<dbReference type="Pfam" id="PF13640">
    <property type="entry name" value="2OG-FeII_Oxy_3"/>
    <property type="match status" value="1"/>
</dbReference>
<comment type="caution">
    <text evidence="8">The sequence shown here is derived from an EMBL/GenBank/DDBJ whole genome shotgun (WGS) entry which is preliminary data.</text>
</comment>
<evidence type="ECO:0000256" key="1">
    <source>
        <dbReference type="ARBA" id="ARBA00001961"/>
    </source>
</evidence>
<dbReference type="InterPro" id="IPR006620">
    <property type="entry name" value="Pro_4_hyd_alph"/>
</dbReference>
<dbReference type="PANTHER" id="PTHR12907">
    <property type="entry name" value="EGL NINE HOMOLOG-RELATED"/>
    <property type="match status" value="1"/>
</dbReference>
<dbReference type="Gene3D" id="2.60.120.620">
    <property type="entry name" value="q2cbj1_9rhob like domain"/>
    <property type="match status" value="1"/>
</dbReference>
<sequence>MFTKYAIIDGFLGPEFSAKLLAFAVENERNFYAAGVTSSNAAASVDCDTRNSAEFQGDWGQLGERLRHAFLTRASELFGAAGLAPITMPILEISMVAHQDGGFFRKHVDSLSDTTRRFADADRILSAVYYFHGEPAAFSGGELAILPIAGDIEPVKIAPNHDRLVIFPSFAPHEVLRISVPDNAFSNARFSVNCWFCRPRI</sequence>
<accession>A0A6I4SLI9</accession>